<evidence type="ECO:0000256" key="2">
    <source>
        <dbReference type="ARBA" id="ARBA00022723"/>
    </source>
</evidence>
<feature type="domain" description="Cytochrome c" evidence="7">
    <location>
        <begin position="930"/>
        <end position="1024"/>
    </location>
</feature>
<dbReference type="SUPFAM" id="SSF48371">
    <property type="entry name" value="ARM repeat"/>
    <property type="match status" value="1"/>
</dbReference>
<dbReference type="GO" id="GO:0016788">
    <property type="term" value="F:hydrolase activity, acting on ester bonds"/>
    <property type="evidence" value="ECO:0007669"/>
    <property type="project" value="UniProtKB-ARBA"/>
</dbReference>
<dbReference type="Gene3D" id="2.120.10.30">
    <property type="entry name" value="TolB, C-terminal domain"/>
    <property type="match status" value="1"/>
</dbReference>
<dbReference type="SUPFAM" id="SSF63829">
    <property type="entry name" value="Calcium-dependent phosphotriesterase"/>
    <property type="match status" value="1"/>
</dbReference>
<dbReference type="InterPro" id="IPR013428">
    <property type="entry name" value="Membrane-bound_put_N"/>
</dbReference>
<dbReference type="GO" id="GO:0009055">
    <property type="term" value="F:electron transfer activity"/>
    <property type="evidence" value="ECO:0007669"/>
    <property type="project" value="InterPro"/>
</dbReference>
<protein>
    <submittedName>
        <fullName evidence="8">Dehydrogenase</fullName>
    </submittedName>
</protein>
<dbReference type="Pfam" id="PF23500">
    <property type="entry name" value="DUF7133"/>
    <property type="match status" value="1"/>
</dbReference>
<dbReference type="NCBIfam" id="TIGR02604">
    <property type="entry name" value="Piru_Ver_Nterm"/>
    <property type="match status" value="1"/>
</dbReference>
<dbReference type="GO" id="GO:0020037">
    <property type="term" value="F:heme binding"/>
    <property type="evidence" value="ECO:0007669"/>
    <property type="project" value="InterPro"/>
</dbReference>
<dbReference type="GO" id="GO:0046872">
    <property type="term" value="F:metal ion binding"/>
    <property type="evidence" value="ECO:0007669"/>
    <property type="project" value="UniProtKB-KW"/>
</dbReference>
<dbReference type="SUPFAM" id="SSF46626">
    <property type="entry name" value="Cytochrome c"/>
    <property type="match status" value="1"/>
</dbReference>
<feature type="signal peptide" evidence="6">
    <location>
        <begin position="1"/>
        <end position="26"/>
    </location>
</feature>
<feature type="region of interest" description="Disordered" evidence="5">
    <location>
        <begin position="99"/>
        <end position="119"/>
    </location>
</feature>
<keyword evidence="6" id="KW-0732">Signal</keyword>
<dbReference type="Proteomes" id="UP000239907">
    <property type="component" value="Unassembled WGS sequence"/>
</dbReference>
<dbReference type="PANTHER" id="PTHR33546">
    <property type="entry name" value="LARGE, MULTIFUNCTIONAL SECRETED PROTEIN-RELATED"/>
    <property type="match status" value="1"/>
</dbReference>
<organism evidence="8 9">
    <name type="scientific">Rubritalea profundi</name>
    <dbReference type="NCBI Taxonomy" id="1658618"/>
    <lineage>
        <taxon>Bacteria</taxon>
        <taxon>Pseudomonadati</taxon>
        <taxon>Verrucomicrobiota</taxon>
        <taxon>Verrucomicrobiia</taxon>
        <taxon>Verrucomicrobiales</taxon>
        <taxon>Rubritaleaceae</taxon>
        <taxon>Rubritalea</taxon>
    </lineage>
</organism>
<comment type="caution">
    <text evidence="8">The sequence shown here is derived from an EMBL/GenBank/DDBJ whole genome shotgun (WGS) entry which is preliminary data.</text>
</comment>
<gene>
    <name evidence="8" type="ORF">BSZ32_15310</name>
</gene>
<dbReference type="Gene3D" id="1.25.10.10">
    <property type="entry name" value="Leucine-rich Repeat Variant"/>
    <property type="match status" value="1"/>
</dbReference>
<name>A0A2S7U566_9BACT</name>
<dbReference type="InterPro" id="IPR009056">
    <property type="entry name" value="Cyt_c-like_dom"/>
</dbReference>
<dbReference type="InterPro" id="IPR011042">
    <property type="entry name" value="6-blade_b-propeller_TolB-like"/>
</dbReference>
<evidence type="ECO:0000313" key="8">
    <source>
        <dbReference type="EMBL" id="PQJ29720.1"/>
    </source>
</evidence>
<evidence type="ECO:0000256" key="1">
    <source>
        <dbReference type="ARBA" id="ARBA00022617"/>
    </source>
</evidence>
<evidence type="ECO:0000259" key="7">
    <source>
        <dbReference type="PROSITE" id="PS51007"/>
    </source>
</evidence>
<sequence>MKSKYIHLVANLICGLALCFNQSVEASSLPIDLKENPNVTIIGNGLGSRMQHFGFFETSLYSTQPAANIRFRNLCDDGNTAGFRPHSARDNPFAFEGAQSFHPPLSEQKDRWGSGHTGKGTFKSPDSWLTELKTDTLIAFFGYNEAFSEEAGIHNFKGEVSAFLKHTKSQRYNGKSAPEIVLVSPIAFDPSTQPSADIDAASYNKYLELYTKALKEVSEIEEVAFIDIFSPSKKWFHEAPETLTLNGFQLNKDGYKKLSQELSTRLTGQNIKLDSTTTKKIHTAVLDKNWLWNNYYKIPNGVHVFGRRHRPFGPKNYPFELQKLKEMLDNRDQAITALAQKKRFDLKTADAQTSPLAEVKTNFKTSRKNGSKTYLYGEDALKKFSLPEGFKIELFASEKEFPNLANPCQMSFDSKGRLWVSTMPSYPHYKVTDEKPNDKILIYEDTNNDGKADKEIVFADQLQLPTGFEITHKGVYVSQGSNLLLLEDTDNDDKADKRTVILSGFDDHDTHHAISSFSQDPFGNILMSEGTFLHSNVETAYGVQRSSNGGFWRFNPSTQKLDRLARVSIPNPWGITFNVWGQGLFLDTSDPNARWLTPASIKVPYGYFAPLPANLVEKNQRVRPTSGLEFVSSRHFPSYMQGDYLLNNVIGFRGTKQHTLEDGSVGFTSKHRQDLVSSDDTNYRPVDLEFAPDGSLFIVDWHNVLIGHMQHSARDPLRDHKHGRIYRVTHKSLPLVKPSKIDGATIAKLLENLKLPEYRTRYRTRTELRKFDSTKVNSALMSWLKKFKTNDSKYDNYLLEALLVTCSSDHPNLKIHNLAMESNNFNLRCVAVRALAQTPLEFNNLQQILNKAAKDPHGRVRLEALVVASRLSNRVDLNVILGQLPNDDICEDAQLSPVIATLRTLASNQTITSKKEKIKVPKHLKGKDIARFAKGHEVYHREAHCATCHQEDGEGLPAAMFPPLTRTKWVLEDQERLIKLVIHGLHGPITIKDKQYPGLVPMSGFKALTDQEIADVLTFVRNSFGNKASSVSPALVKKVRAYTSDQEGFYAPEELLIQHPHKK</sequence>
<evidence type="ECO:0000256" key="5">
    <source>
        <dbReference type="SAM" id="MobiDB-lite"/>
    </source>
</evidence>
<dbReference type="PROSITE" id="PS51007">
    <property type="entry name" value="CYTC"/>
    <property type="match status" value="1"/>
</dbReference>
<dbReference type="Gene3D" id="1.10.760.10">
    <property type="entry name" value="Cytochrome c-like domain"/>
    <property type="match status" value="1"/>
</dbReference>
<accession>A0A2S7U566</accession>
<evidence type="ECO:0000256" key="4">
    <source>
        <dbReference type="PROSITE-ProRule" id="PRU00433"/>
    </source>
</evidence>
<dbReference type="EMBL" id="MQWA01000001">
    <property type="protein sequence ID" value="PQJ29720.1"/>
    <property type="molecule type" value="Genomic_DNA"/>
</dbReference>
<dbReference type="RefSeq" id="WP_105044230.1">
    <property type="nucleotide sequence ID" value="NZ_MQWA01000001.1"/>
</dbReference>
<reference evidence="8 9" key="1">
    <citation type="submission" date="2016-12" db="EMBL/GenBank/DDBJ databases">
        <title>Study of bacterial adaptation to deep sea.</title>
        <authorList>
            <person name="Song J."/>
            <person name="Yoshizawa S."/>
            <person name="Kogure K."/>
        </authorList>
    </citation>
    <scope>NUCLEOTIDE SEQUENCE [LARGE SCALE GENOMIC DNA]</scope>
    <source>
        <strain evidence="8 9">SAORIC-165</strain>
    </source>
</reference>
<dbReference type="Pfam" id="PF00034">
    <property type="entry name" value="Cytochrom_C"/>
    <property type="match status" value="1"/>
</dbReference>
<dbReference type="PANTHER" id="PTHR33546:SF1">
    <property type="entry name" value="LARGE, MULTIFUNCTIONAL SECRETED PROTEIN"/>
    <property type="match status" value="1"/>
</dbReference>
<dbReference type="InterPro" id="IPR036514">
    <property type="entry name" value="SGNH_hydro_sf"/>
</dbReference>
<feature type="chain" id="PRO_5015404307" evidence="6">
    <location>
        <begin position="27"/>
        <end position="1063"/>
    </location>
</feature>
<dbReference type="InterPro" id="IPR016024">
    <property type="entry name" value="ARM-type_fold"/>
</dbReference>
<keyword evidence="2 4" id="KW-0479">Metal-binding</keyword>
<evidence type="ECO:0000256" key="6">
    <source>
        <dbReference type="SAM" id="SignalP"/>
    </source>
</evidence>
<dbReference type="SUPFAM" id="SSF52266">
    <property type="entry name" value="SGNH hydrolase"/>
    <property type="match status" value="1"/>
</dbReference>
<dbReference type="InterPro" id="IPR055557">
    <property type="entry name" value="DUF7133"/>
</dbReference>
<keyword evidence="1 4" id="KW-0349">Heme</keyword>
<dbReference type="OrthoDB" id="9773456at2"/>
<dbReference type="Gene3D" id="3.40.50.1110">
    <property type="entry name" value="SGNH hydrolase"/>
    <property type="match status" value="1"/>
</dbReference>
<proteinExistence type="predicted"/>
<keyword evidence="3 4" id="KW-0408">Iron</keyword>
<evidence type="ECO:0000313" key="9">
    <source>
        <dbReference type="Proteomes" id="UP000239907"/>
    </source>
</evidence>
<keyword evidence="9" id="KW-1185">Reference proteome</keyword>
<dbReference type="InterPro" id="IPR036909">
    <property type="entry name" value="Cyt_c-like_dom_sf"/>
</dbReference>
<evidence type="ECO:0000256" key="3">
    <source>
        <dbReference type="ARBA" id="ARBA00023004"/>
    </source>
</evidence>
<dbReference type="AlphaFoldDB" id="A0A2S7U566"/>
<dbReference type="CDD" id="cd01834">
    <property type="entry name" value="SGNH_hydrolase_like_2"/>
    <property type="match status" value="1"/>
</dbReference>
<dbReference type="InterPro" id="IPR011989">
    <property type="entry name" value="ARM-like"/>
</dbReference>